<protein>
    <submittedName>
        <fullName evidence="1">Uncharacterized protein</fullName>
    </submittedName>
</protein>
<keyword evidence="2" id="KW-1185">Reference proteome</keyword>
<proteinExistence type="predicted"/>
<evidence type="ECO:0000313" key="2">
    <source>
        <dbReference type="Proteomes" id="UP000703269"/>
    </source>
</evidence>
<sequence>MAPEERPSRLVSISYSSSRRLDASPSPYLTLLHREVGLGAQLEAWADGRRTWAFRALLSLRQTPWRSICPVRPLMTPGM</sequence>
<gene>
    <name evidence="1" type="ORF">PsYK624_050690</name>
</gene>
<dbReference type="EMBL" id="BPQB01000011">
    <property type="protein sequence ID" value="GJE88981.1"/>
    <property type="molecule type" value="Genomic_DNA"/>
</dbReference>
<dbReference type="Proteomes" id="UP000703269">
    <property type="component" value="Unassembled WGS sequence"/>
</dbReference>
<dbReference type="AlphaFoldDB" id="A0A9P3G681"/>
<accession>A0A9P3G681</accession>
<reference evidence="1 2" key="1">
    <citation type="submission" date="2021-08" db="EMBL/GenBank/DDBJ databases">
        <title>Draft Genome Sequence of Phanerochaete sordida strain YK-624.</title>
        <authorList>
            <person name="Mori T."/>
            <person name="Dohra H."/>
            <person name="Suzuki T."/>
            <person name="Kawagishi H."/>
            <person name="Hirai H."/>
        </authorList>
    </citation>
    <scope>NUCLEOTIDE SEQUENCE [LARGE SCALE GENOMIC DNA]</scope>
    <source>
        <strain evidence="1 2">YK-624</strain>
    </source>
</reference>
<evidence type="ECO:0000313" key="1">
    <source>
        <dbReference type="EMBL" id="GJE88981.1"/>
    </source>
</evidence>
<name>A0A9P3G681_9APHY</name>
<organism evidence="1 2">
    <name type="scientific">Phanerochaete sordida</name>
    <dbReference type="NCBI Taxonomy" id="48140"/>
    <lineage>
        <taxon>Eukaryota</taxon>
        <taxon>Fungi</taxon>
        <taxon>Dikarya</taxon>
        <taxon>Basidiomycota</taxon>
        <taxon>Agaricomycotina</taxon>
        <taxon>Agaricomycetes</taxon>
        <taxon>Polyporales</taxon>
        <taxon>Phanerochaetaceae</taxon>
        <taxon>Phanerochaete</taxon>
    </lineage>
</organism>
<comment type="caution">
    <text evidence="1">The sequence shown here is derived from an EMBL/GenBank/DDBJ whole genome shotgun (WGS) entry which is preliminary data.</text>
</comment>